<evidence type="ECO:0000313" key="1">
    <source>
        <dbReference type="EMBL" id="TFK24826.1"/>
    </source>
</evidence>
<name>A0A5C3KWC8_COPMA</name>
<organism evidence="1 2">
    <name type="scientific">Coprinopsis marcescibilis</name>
    <name type="common">Agaric fungus</name>
    <name type="synonym">Psathyrella marcescibilis</name>
    <dbReference type="NCBI Taxonomy" id="230819"/>
    <lineage>
        <taxon>Eukaryota</taxon>
        <taxon>Fungi</taxon>
        <taxon>Dikarya</taxon>
        <taxon>Basidiomycota</taxon>
        <taxon>Agaricomycotina</taxon>
        <taxon>Agaricomycetes</taxon>
        <taxon>Agaricomycetidae</taxon>
        <taxon>Agaricales</taxon>
        <taxon>Agaricineae</taxon>
        <taxon>Psathyrellaceae</taxon>
        <taxon>Coprinopsis</taxon>
    </lineage>
</organism>
<sequence>MDERAEATKVLLVLSSYYQRTPRSWYLQSFPFVNLKLIPTDSHGTRHWIDSPHEELVEDMGSDDFIIISPNLAALSDDDYQATWTMYKEGRVFAAVTMEIHAFHRCRILLANGRLILRPVTPEMIVECLLASMWCQDELVLHAVENRVPSLLGNPNIQQGDWVLQAATRRNQRLVRIFAERALPCISA</sequence>
<proteinExistence type="predicted"/>
<evidence type="ECO:0000313" key="2">
    <source>
        <dbReference type="Proteomes" id="UP000307440"/>
    </source>
</evidence>
<accession>A0A5C3KWC8</accession>
<dbReference type="EMBL" id="ML210194">
    <property type="protein sequence ID" value="TFK24826.1"/>
    <property type="molecule type" value="Genomic_DNA"/>
</dbReference>
<dbReference type="AlphaFoldDB" id="A0A5C3KWC8"/>
<gene>
    <name evidence="1" type="ORF">FA15DRAFT_756311</name>
</gene>
<reference evidence="1 2" key="1">
    <citation type="journal article" date="2019" name="Nat. Ecol. Evol.">
        <title>Megaphylogeny resolves global patterns of mushroom evolution.</title>
        <authorList>
            <person name="Varga T."/>
            <person name="Krizsan K."/>
            <person name="Foldi C."/>
            <person name="Dima B."/>
            <person name="Sanchez-Garcia M."/>
            <person name="Sanchez-Ramirez S."/>
            <person name="Szollosi G.J."/>
            <person name="Szarkandi J.G."/>
            <person name="Papp V."/>
            <person name="Albert L."/>
            <person name="Andreopoulos W."/>
            <person name="Angelini C."/>
            <person name="Antonin V."/>
            <person name="Barry K.W."/>
            <person name="Bougher N.L."/>
            <person name="Buchanan P."/>
            <person name="Buyck B."/>
            <person name="Bense V."/>
            <person name="Catcheside P."/>
            <person name="Chovatia M."/>
            <person name="Cooper J."/>
            <person name="Damon W."/>
            <person name="Desjardin D."/>
            <person name="Finy P."/>
            <person name="Geml J."/>
            <person name="Haridas S."/>
            <person name="Hughes K."/>
            <person name="Justo A."/>
            <person name="Karasinski D."/>
            <person name="Kautmanova I."/>
            <person name="Kiss B."/>
            <person name="Kocsube S."/>
            <person name="Kotiranta H."/>
            <person name="LaButti K.M."/>
            <person name="Lechner B.E."/>
            <person name="Liimatainen K."/>
            <person name="Lipzen A."/>
            <person name="Lukacs Z."/>
            <person name="Mihaltcheva S."/>
            <person name="Morgado L.N."/>
            <person name="Niskanen T."/>
            <person name="Noordeloos M.E."/>
            <person name="Ohm R.A."/>
            <person name="Ortiz-Santana B."/>
            <person name="Ovrebo C."/>
            <person name="Racz N."/>
            <person name="Riley R."/>
            <person name="Savchenko A."/>
            <person name="Shiryaev A."/>
            <person name="Soop K."/>
            <person name="Spirin V."/>
            <person name="Szebenyi C."/>
            <person name="Tomsovsky M."/>
            <person name="Tulloss R.E."/>
            <person name="Uehling J."/>
            <person name="Grigoriev I.V."/>
            <person name="Vagvolgyi C."/>
            <person name="Papp T."/>
            <person name="Martin F.M."/>
            <person name="Miettinen O."/>
            <person name="Hibbett D.S."/>
            <person name="Nagy L.G."/>
        </authorList>
    </citation>
    <scope>NUCLEOTIDE SEQUENCE [LARGE SCALE GENOMIC DNA]</scope>
    <source>
        <strain evidence="1 2">CBS 121175</strain>
    </source>
</reference>
<keyword evidence="2" id="KW-1185">Reference proteome</keyword>
<protein>
    <submittedName>
        <fullName evidence="1">Uncharacterized protein</fullName>
    </submittedName>
</protein>
<dbReference type="Proteomes" id="UP000307440">
    <property type="component" value="Unassembled WGS sequence"/>
</dbReference>